<dbReference type="InterPro" id="IPR023296">
    <property type="entry name" value="Glyco_hydro_beta-prop_sf"/>
</dbReference>
<reference evidence="9 12" key="2">
    <citation type="journal article" date="2019" name="Nat. Med.">
        <title>A library of human gut bacterial isolates paired with longitudinal multiomics data enables mechanistic microbiome research.</title>
        <authorList>
            <person name="Poyet M."/>
            <person name="Groussin M."/>
            <person name="Gibbons S.M."/>
            <person name="Avila-Pacheco J."/>
            <person name="Jiang X."/>
            <person name="Kearney S.M."/>
            <person name="Perrotta A.R."/>
            <person name="Berdy B."/>
            <person name="Zhao S."/>
            <person name="Lieberman T.D."/>
            <person name="Swanson P.K."/>
            <person name="Smith M."/>
            <person name="Roesemann S."/>
            <person name="Alexander J.E."/>
            <person name="Rich S.A."/>
            <person name="Livny J."/>
            <person name="Vlamakis H."/>
            <person name="Clish C."/>
            <person name="Bullock K."/>
            <person name="Deik A."/>
            <person name="Scott J."/>
            <person name="Pierce K.A."/>
            <person name="Xavier R.J."/>
            <person name="Alm E.J."/>
        </authorList>
    </citation>
    <scope>NUCLEOTIDE SEQUENCE [LARGE SCALE GENOMIC DNA]</scope>
    <source>
        <strain evidence="9 12">BIOML-A188</strain>
    </source>
</reference>
<dbReference type="AlphaFoldDB" id="A0A414HHW2"/>
<evidence type="ECO:0000256" key="7">
    <source>
        <dbReference type="SAM" id="SignalP"/>
    </source>
</evidence>
<dbReference type="Proteomes" id="UP000284785">
    <property type="component" value="Unassembled WGS sequence"/>
</dbReference>
<proteinExistence type="inferred from homology"/>
<organism evidence="10 11">
    <name type="scientific">Bacteroides thetaiotaomicron</name>
    <dbReference type="NCBI Taxonomy" id="818"/>
    <lineage>
        <taxon>Bacteria</taxon>
        <taxon>Pseudomonadati</taxon>
        <taxon>Bacteroidota</taxon>
        <taxon>Bacteroidia</taxon>
        <taxon>Bacteroidales</taxon>
        <taxon>Bacteroidaceae</taxon>
        <taxon>Bacteroides</taxon>
    </lineage>
</organism>
<evidence type="ECO:0000256" key="2">
    <source>
        <dbReference type="ARBA" id="ARBA00022801"/>
    </source>
</evidence>
<evidence type="ECO:0000259" key="8">
    <source>
        <dbReference type="Pfam" id="PF17851"/>
    </source>
</evidence>
<dbReference type="InterPro" id="IPR013320">
    <property type="entry name" value="ConA-like_dom_sf"/>
</dbReference>
<feature type="active site" description="Proton acceptor" evidence="4">
    <location>
        <position position="40"/>
    </location>
</feature>
<dbReference type="RefSeq" id="WP_113748053.1">
    <property type="nucleotide sequence ID" value="NZ_CABJDH010000007.1"/>
</dbReference>
<dbReference type="CDD" id="cd18617">
    <property type="entry name" value="GH43_XynB-like"/>
    <property type="match status" value="1"/>
</dbReference>
<keyword evidence="3 6" id="KW-0326">Glycosidase</keyword>
<evidence type="ECO:0000256" key="5">
    <source>
        <dbReference type="PIRSR" id="PIRSR606710-2"/>
    </source>
</evidence>
<keyword evidence="2 6" id="KW-0378">Hydrolase</keyword>
<comment type="similarity">
    <text evidence="1 6">Belongs to the glycosyl hydrolase 43 family.</text>
</comment>
<evidence type="ECO:0000313" key="11">
    <source>
        <dbReference type="Proteomes" id="UP000284785"/>
    </source>
</evidence>
<evidence type="ECO:0000313" key="10">
    <source>
        <dbReference type="EMBL" id="RHD84991.1"/>
    </source>
</evidence>
<dbReference type="InterPro" id="IPR041542">
    <property type="entry name" value="GH43_C2"/>
</dbReference>
<dbReference type="InterPro" id="IPR006710">
    <property type="entry name" value="Glyco_hydro_43"/>
</dbReference>
<evidence type="ECO:0000256" key="3">
    <source>
        <dbReference type="ARBA" id="ARBA00023295"/>
    </source>
</evidence>
<name>A0A414HHW2_BACT4</name>
<dbReference type="PANTHER" id="PTHR42812:SF12">
    <property type="entry name" value="BETA-XYLOSIDASE-RELATED"/>
    <property type="match status" value="1"/>
</dbReference>
<protein>
    <submittedName>
        <fullName evidence="10">Glycoside hydrolase family 43 protein</fullName>
    </submittedName>
</protein>
<feature type="domain" description="Beta-xylosidase C-terminal Concanavalin A-like" evidence="8">
    <location>
        <begin position="343"/>
        <end position="529"/>
    </location>
</feature>
<accession>A0A414HHW2</accession>
<comment type="caution">
    <text evidence="10">The sequence shown here is derived from an EMBL/GenBank/DDBJ whole genome shotgun (WGS) entry which is preliminary data.</text>
</comment>
<dbReference type="PANTHER" id="PTHR42812">
    <property type="entry name" value="BETA-XYLOSIDASE"/>
    <property type="match status" value="1"/>
</dbReference>
<dbReference type="Proteomes" id="UP000440614">
    <property type="component" value="Unassembled WGS sequence"/>
</dbReference>
<feature type="active site" description="Proton donor" evidence="4">
    <location>
        <position position="208"/>
    </location>
</feature>
<feature type="site" description="Important for catalytic activity, responsible for pKa modulation of the active site Glu and correct orientation of both the proton donor and substrate" evidence="5">
    <location>
        <position position="147"/>
    </location>
</feature>
<evidence type="ECO:0000256" key="6">
    <source>
        <dbReference type="RuleBase" id="RU361187"/>
    </source>
</evidence>
<sequence length="532" mass="60341">MIKFKKLLWLFFLSLFFLNVYGQEAPYTFRNPVLPGFNPDPSVCRVGDDYYLVTSSFVCYPGLPVYHSKDLVNWELISYALNRPDWIDFSGINDNDGIWAPTLRYHDGKFYLITTAYHCGGNFYITATDPHGPWSDPVWLKEAPGIDPSLFWDDDGRCYYTGNRWDLKNNWPAQCSVWTQELDLKEGRLTGPMKILSTGHAYNAQYAEGPHLYKINGQYLLLMSEGGSGRNHALTVHHSKSVMGPYVAGLVNPVLTTRHMGSEYCYQNFGHADLVQTQNGEWWAVFLGNRNIDGFFPLARETFLCKVKFDGQTPIFNPGKGSDVSELQRPDLPWTPVAPTHPRDEFDADSLDMKWHFVRIPSTRFYQLKKGRLALSLRPQVIDSLTNAAMIVRRVEQPDYVAMTRLEFKAKKENESAGLVLYRTANGYYSLLRTKAGIRLVKKHLGKKEIVAEMPYDQKAVCLKITVRGMEAVFSFGETPDTLTTIGGGQSLVPVADNKFNKFNGTCVGMYATSNGDVSGNQALYDWFELLY</sequence>
<feature type="signal peptide" evidence="7">
    <location>
        <begin position="1"/>
        <end position="22"/>
    </location>
</feature>
<dbReference type="Pfam" id="PF17851">
    <property type="entry name" value="GH43_C2"/>
    <property type="match status" value="1"/>
</dbReference>
<dbReference type="SUPFAM" id="SSF49899">
    <property type="entry name" value="Concanavalin A-like lectins/glucanases"/>
    <property type="match status" value="1"/>
</dbReference>
<evidence type="ECO:0000256" key="4">
    <source>
        <dbReference type="PIRSR" id="PIRSR606710-1"/>
    </source>
</evidence>
<dbReference type="GO" id="GO:0005975">
    <property type="term" value="P:carbohydrate metabolic process"/>
    <property type="evidence" value="ECO:0007669"/>
    <property type="project" value="InterPro"/>
</dbReference>
<dbReference type="Pfam" id="PF04616">
    <property type="entry name" value="Glyco_hydro_43"/>
    <property type="match status" value="1"/>
</dbReference>
<keyword evidence="7" id="KW-0732">Signal</keyword>
<dbReference type="Gene3D" id="2.60.120.200">
    <property type="match status" value="1"/>
</dbReference>
<dbReference type="EMBL" id="WCSY01000007">
    <property type="protein sequence ID" value="KAB4314061.1"/>
    <property type="molecule type" value="Genomic_DNA"/>
</dbReference>
<evidence type="ECO:0000313" key="9">
    <source>
        <dbReference type="EMBL" id="KAB4314061.1"/>
    </source>
</evidence>
<dbReference type="EMBL" id="QSJP01000018">
    <property type="protein sequence ID" value="RHD84991.1"/>
    <property type="molecule type" value="Genomic_DNA"/>
</dbReference>
<dbReference type="Gene3D" id="2.115.10.20">
    <property type="entry name" value="Glycosyl hydrolase domain, family 43"/>
    <property type="match status" value="1"/>
</dbReference>
<dbReference type="GO" id="GO:0004553">
    <property type="term" value="F:hydrolase activity, hydrolyzing O-glycosyl compounds"/>
    <property type="evidence" value="ECO:0007669"/>
    <property type="project" value="InterPro"/>
</dbReference>
<feature type="chain" id="PRO_5033819066" evidence="7">
    <location>
        <begin position="23"/>
        <end position="532"/>
    </location>
</feature>
<evidence type="ECO:0000256" key="1">
    <source>
        <dbReference type="ARBA" id="ARBA00009865"/>
    </source>
</evidence>
<evidence type="ECO:0000313" key="12">
    <source>
        <dbReference type="Proteomes" id="UP000440614"/>
    </source>
</evidence>
<reference evidence="10 11" key="1">
    <citation type="submission" date="2018-08" db="EMBL/GenBank/DDBJ databases">
        <title>A genome reference for cultivated species of the human gut microbiota.</title>
        <authorList>
            <person name="Zou Y."/>
            <person name="Xue W."/>
            <person name="Luo G."/>
        </authorList>
    </citation>
    <scope>NUCLEOTIDE SEQUENCE [LARGE SCALE GENOMIC DNA]</scope>
    <source>
        <strain evidence="10 11">AM30-26</strain>
    </source>
</reference>
<gene>
    <name evidence="10" type="ORF">DW780_18355</name>
    <name evidence="9" type="ORF">GAO51_08870</name>
</gene>
<dbReference type="SUPFAM" id="SSF75005">
    <property type="entry name" value="Arabinanase/levansucrase/invertase"/>
    <property type="match status" value="1"/>
</dbReference>
<dbReference type="InterPro" id="IPR051795">
    <property type="entry name" value="Glycosyl_Hydrlase_43"/>
</dbReference>